<dbReference type="GO" id="GO:0044167">
    <property type="term" value="C:host cell endoplasmic reticulum membrane"/>
    <property type="evidence" value="ECO:0007669"/>
    <property type="project" value="UniProtKB-SubCell"/>
</dbReference>
<reference evidence="14" key="1">
    <citation type="submission" date="2007-11" db="EMBL/GenBank/DDBJ databases">
        <authorList>
            <person name="Dai F."/>
            <person name="Liang Y."/>
        </authorList>
    </citation>
    <scope>NUCLEOTIDE SEQUENCE</scope>
    <source>
        <strain evidence="14">NV-2</strain>
    </source>
</reference>
<evidence type="ECO:0000256" key="11">
    <source>
        <dbReference type="ARBA" id="ARBA00025270"/>
    </source>
</evidence>
<keyword evidence="8" id="KW-0916">Viral movement protein</keyword>
<comment type="function">
    <text evidence="11">Plays a role in viral cell-to-cell propagation, by facilitating genome transport to neighboring plant cells through plasmosdesmata. May induce the formation of granular vesicles derived from the Endoplasmic reticulum, which align on actin filaments.</text>
</comment>
<organism evidence="14">
    <name type="scientific">Narcissus common latent virus</name>
    <dbReference type="NCBI Taxonomy" id="160844"/>
    <lineage>
        <taxon>Viruses</taxon>
        <taxon>Riboviria</taxon>
        <taxon>Orthornavirae</taxon>
        <taxon>Kitrinoviricota</taxon>
        <taxon>Alsuviricetes</taxon>
        <taxon>Tymovirales</taxon>
        <taxon>Betaflexiviridae</taxon>
        <taxon>Quinvirinae</taxon>
        <taxon>Carlavirus</taxon>
        <taxon>Carlavirus latensnarcissi</taxon>
    </lineage>
</organism>
<proteinExistence type="inferred from homology"/>
<evidence type="ECO:0000256" key="7">
    <source>
        <dbReference type="ARBA" id="ARBA00022989"/>
    </source>
</evidence>
<dbReference type="EMBL" id="EU200454">
    <property type="protein sequence ID" value="ABX10192.1"/>
    <property type="molecule type" value="Genomic_RNA"/>
</dbReference>
<protein>
    <recommendedName>
        <fullName evidence="3">Movement protein TGBp3</fullName>
    </recommendedName>
    <alternativeName>
        <fullName evidence="12">7 kDa protein</fullName>
    </alternativeName>
    <alternativeName>
        <fullName evidence="13">Triple gene block 3 protein</fullName>
    </alternativeName>
</protein>
<dbReference type="Pfam" id="PF02495">
    <property type="entry name" value="TGBp3"/>
    <property type="match status" value="1"/>
</dbReference>
<comment type="subcellular location">
    <subcellularLocation>
        <location evidence="1">Host endoplasmic reticulum membrane</location>
    </subcellularLocation>
</comment>
<sequence length="61" mass="6462">MLLLVAVTVAVFAVTLYILTTAQPSCLVVVTGESVRFQGCPTTPEFFEGLSKLKPLSSSCP</sequence>
<dbReference type="InterPro" id="IPR003411">
    <property type="entry name" value="TGBp3"/>
</dbReference>
<comment type="similarity">
    <text evidence="2">Belongs to the Tymovirales TGBp3 protein family.</text>
</comment>
<evidence type="ECO:0000256" key="10">
    <source>
        <dbReference type="ARBA" id="ARBA00023184"/>
    </source>
</evidence>
<evidence type="ECO:0000256" key="3">
    <source>
        <dbReference type="ARBA" id="ARBA00013812"/>
    </source>
</evidence>
<dbReference type="GO" id="GO:0046740">
    <property type="term" value="P:transport of virus in host, cell to cell"/>
    <property type="evidence" value="ECO:0007669"/>
    <property type="project" value="UniProtKB-KW"/>
</dbReference>
<keyword evidence="6" id="KW-1043">Host membrane</keyword>
<keyword evidence="4" id="KW-0813">Transport</keyword>
<evidence type="ECO:0000256" key="5">
    <source>
        <dbReference type="ARBA" id="ARBA00022692"/>
    </source>
</evidence>
<name>A8W8Z1_9VIRU</name>
<evidence type="ECO:0000256" key="2">
    <source>
        <dbReference type="ARBA" id="ARBA00010355"/>
    </source>
</evidence>
<evidence type="ECO:0000256" key="4">
    <source>
        <dbReference type="ARBA" id="ARBA00022448"/>
    </source>
</evidence>
<keyword evidence="5" id="KW-0812">Transmembrane</keyword>
<evidence type="ECO:0000256" key="1">
    <source>
        <dbReference type="ARBA" id="ARBA00004625"/>
    </source>
</evidence>
<accession>A8W8Z1</accession>
<evidence type="ECO:0000256" key="13">
    <source>
        <dbReference type="ARBA" id="ARBA00033148"/>
    </source>
</evidence>
<keyword evidence="7" id="KW-1133">Transmembrane helix</keyword>
<keyword evidence="9" id="KW-0472">Membrane</keyword>
<evidence type="ECO:0000256" key="12">
    <source>
        <dbReference type="ARBA" id="ARBA00030266"/>
    </source>
</evidence>
<evidence type="ECO:0000256" key="9">
    <source>
        <dbReference type="ARBA" id="ARBA00023136"/>
    </source>
</evidence>
<evidence type="ECO:0000256" key="8">
    <source>
        <dbReference type="ARBA" id="ARBA00023031"/>
    </source>
</evidence>
<keyword evidence="10" id="KW-1038">Host endoplasmic reticulum</keyword>
<evidence type="ECO:0000313" key="14">
    <source>
        <dbReference type="EMBL" id="ABX10192.1"/>
    </source>
</evidence>
<evidence type="ECO:0000256" key="6">
    <source>
        <dbReference type="ARBA" id="ARBA00022870"/>
    </source>
</evidence>